<keyword evidence="3" id="KW-1185">Reference proteome</keyword>
<name>A7IL49_XANP2</name>
<feature type="compositionally biased region" description="Gly residues" evidence="1">
    <location>
        <begin position="138"/>
        <end position="151"/>
    </location>
</feature>
<dbReference type="HOGENOM" id="CLU_778331_0_0_5"/>
<evidence type="ECO:0000256" key="1">
    <source>
        <dbReference type="SAM" id="MobiDB-lite"/>
    </source>
</evidence>
<feature type="region of interest" description="Disordered" evidence="1">
    <location>
        <begin position="95"/>
        <end position="121"/>
    </location>
</feature>
<evidence type="ECO:0000313" key="3">
    <source>
        <dbReference type="Proteomes" id="UP000002417"/>
    </source>
</evidence>
<dbReference type="Pfam" id="PF04391">
    <property type="entry name" value="DUF533"/>
    <property type="match status" value="1"/>
</dbReference>
<proteinExistence type="predicted"/>
<dbReference type="CDD" id="cd07178">
    <property type="entry name" value="terB_like_YebE"/>
    <property type="match status" value="1"/>
</dbReference>
<dbReference type="AlphaFoldDB" id="A7IL49"/>
<feature type="compositionally biased region" description="Pro residues" evidence="1">
    <location>
        <begin position="169"/>
        <end position="183"/>
    </location>
</feature>
<dbReference type="EMBL" id="CP000781">
    <property type="protein sequence ID" value="ABS68742.1"/>
    <property type="molecule type" value="Genomic_DNA"/>
</dbReference>
<dbReference type="eggNOG" id="COG2979">
    <property type="taxonomic scope" value="Bacteria"/>
</dbReference>
<evidence type="ECO:0000313" key="2">
    <source>
        <dbReference type="EMBL" id="ABS68742.1"/>
    </source>
</evidence>
<dbReference type="Gene3D" id="1.10.3680.10">
    <property type="entry name" value="TerB-like"/>
    <property type="match status" value="1"/>
</dbReference>
<accession>A7IL49</accession>
<gene>
    <name evidence="2" type="ordered locus">Xaut_3513</name>
</gene>
<organism evidence="2 3">
    <name type="scientific">Xanthobacter autotrophicus (strain ATCC BAA-1158 / Py2)</name>
    <dbReference type="NCBI Taxonomy" id="78245"/>
    <lineage>
        <taxon>Bacteria</taxon>
        <taxon>Pseudomonadati</taxon>
        <taxon>Pseudomonadota</taxon>
        <taxon>Alphaproteobacteria</taxon>
        <taxon>Hyphomicrobiales</taxon>
        <taxon>Xanthobacteraceae</taxon>
        <taxon>Xanthobacter</taxon>
    </lineage>
</organism>
<dbReference type="STRING" id="78245.Xaut_3513"/>
<dbReference type="InterPro" id="IPR007486">
    <property type="entry name" value="YebE"/>
</dbReference>
<dbReference type="KEGG" id="xau:Xaut_3513"/>
<evidence type="ECO:0008006" key="4">
    <source>
        <dbReference type="Google" id="ProtNLM"/>
    </source>
</evidence>
<reference evidence="2 3" key="1">
    <citation type="submission" date="2007-07" db="EMBL/GenBank/DDBJ databases">
        <title>Complete sequence of chromosome of Xanthobacter autotrophicus Py2.</title>
        <authorList>
            <consortium name="US DOE Joint Genome Institute"/>
            <person name="Copeland A."/>
            <person name="Lucas S."/>
            <person name="Lapidus A."/>
            <person name="Barry K."/>
            <person name="Glavina del Rio T."/>
            <person name="Hammon N."/>
            <person name="Israni S."/>
            <person name="Dalin E."/>
            <person name="Tice H."/>
            <person name="Pitluck S."/>
            <person name="Sims D."/>
            <person name="Brettin T."/>
            <person name="Bruce D."/>
            <person name="Detter J.C."/>
            <person name="Han C."/>
            <person name="Tapia R."/>
            <person name="Brainard J."/>
            <person name="Schmutz J."/>
            <person name="Larimer F."/>
            <person name="Land M."/>
            <person name="Hauser L."/>
            <person name="Kyrpides N."/>
            <person name="Kim E."/>
            <person name="Ensigns S.A."/>
            <person name="Richardson P."/>
        </authorList>
    </citation>
    <scope>NUCLEOTIDE SEQUENCE [LARGE SCALE GENOMIC DNA]</scope>
    <source>
        <strain evidence="3">ATCC BAA-1158 / Py2</strain>
    </source>
</reference>
<dbReference type="InterPro" id="IPR029024">
    <property type="entry name" value="TerB-like"/>
</dbReference>
<dbReference type="OrthoDB" id="5459344at2"/>
<protein>
    <recommendedName>
        <fullName evidence="4">Tellurite resistance TerB family protein</fullName>
    </recommendedName>
</protein>
<sequence length="356" mass="33271">MADAGSLLGQLIGAALGNGSVRGGGGAGGGGLDQILKSVLEGAGQGGRGAPSGQSGGLPGGLGDILGQVLGGGAAAGGRPQGGASGLPGGLGDILGQVLGGGGQRPGGTGDSGGAPAGLPGGLGDILGQILGGGSAPAGGGISGGSTGGSLGDLAEASLGGPPTTSAPNPYPAPAPSPAPAPAPQSGGGSGDLVKYGGMAVIGMLAWNAFRKWQSQSGGRSAFTSGSPEAAGFSPAAAPGGADAFSGVLLSAMAAAAQADGQIDQEELERITGGLSRFGAAAPEREALITFLTTPVDPQQVVDAATSPEAALQIYAASAMAIRPDSAAEKQYLASLASALNLDPGLKAQLDADLNA</sequence>
<feature type="region of interest" description="Disordered" evidence="1">
    <location>
        <begin position="138"/>
        <end position="190"/>
    </location>
</feature>
<dbReference type="Proteomes" id="UP000002417">
    <property type="component" value="Chromosome"/>
</dbReference>
<dbReference type="SUPFAM" id="SSF158682">
    <property type="entry name" value="TerB-like"/>
    <property type="match status" value="1"/>
</dbReference>